<protein>
    <recommendedName>
        <fullName evidence="4">Dynactin subunit 6</fullName>
    </recommendedName>
</protein>
<evidence type="ECO:0000313" key="3">
    <source>
        <dbReference type="Proteomes" id="UP000313359"/>
    </source>
</evidence>
<proteinExistence type="predicted"/>
<organism evidence="2 3">
    <name type="scientific">Lentinus tigrinus ALCF2SS1-6</name>
    <dbReference type="NCBI Taxonomy" id="1328759"/>
    <lineage>
        <taxon>Eukaryota</taxon>
        <taxon>Fungi</taxon>
        <taxon>Dikarya</taxon>
        <taxon>Basidiomycota</taxon>
        <taxon>Agaricomycotina</taxon>
        <taxon>Agaricomycetes</taxon>
        <taxon>Polyporales</taxon>
        <taxon>Polyporaceae</taxon>
        <taxon>Lentinus</taxon>
    </lineage>
</organism>
<sequence>GTIVHLKATTFAIARLIVIGSGCIIEEHAIIVNRSKEVMRIGDHNLFTIGC</sequence>
<gene>
    <name evidence="2" type="ORF">L227DRAFT_470494</name>
</gene>
<dbReference type="OrthoDB" id="2355at2759"/>
<dbReference type="AlphaFoldDB" id="A0A5C2RVM4"/>
<dbReference type="PANTHER" id="PTHR13072:SF0">
    <property type="entry name" value="DYNACTIN SUBUNIT 6"/>
    <property type="match status" value="1"/>
</dbReference>
<dbReference type="GO" id="GO:0005869">
    <property type="term" value="C:dynactin complex"/>
    <property type="evidence" value="ECO:0007669"/>
    <property type="project" value="InterPro"/>
</dbReference>
<evidence type="ECO:0000313" key="2">
    <source>
        <dbReference type="EMBL" id="RPD55404.1"/>
    </source>
</evidence>
<name>A0A5C2RVM4_9APHY</name>
<dbReference type="GO" id="GO:0007052">
    <property type="term" value="P:mitotic spindle organization"/>
    <property type="evidence" value="ECO:0007669"/>
    <property type="project" value="TreeGrafter"/>
</dbReference>
<dbReference type="Gene3D" id="2.160.10.10">
    <property type="entry name" value="Hexapeptide repeat proteins"/>
    <property type="match status" value="1"/>
</dbReference>
<evidence type="ECO:0000256" key="1">
    <source>
        <dbReference type="ARBA" id="ARBA00022490"/>
    </source>
</evidence>
<dbReference type="PANTHER" id="PTHR13072">
    <property type="entry name" value="DYNACTIN 6"/>
    <property type="match status" value="1"/>
</dbReference>
<keyword evidence="1" id="KW-0963">Cytoplasm</keyword>
<feature type="non-terminal residue" evidence="2">
    <location>
        <position position="1"/>
    </location>
</feature>
<dbReference type="Proteomes" id="UP000313359">
    <property type="component" value="Unassembled WGS sequence"/>
</dbReference>
<evidence type="ECO:0008006" key="4">
    <source>
        <dbReference type="Google" id="ProtNLM"/>
    </source>
</evidence>
<dbReference type="EMBL" id="ML122296">
    <property type="protein sequence ID" value="RPD55404.1"/>
    <property type="molecule type" value="Genomic_DNA"/>
</dbReference>
<dbReference type="InterPro" id="IPR027777">
    <property type="entry name" value="DCTN6"/>
</dbReference>
<feature type="non-terminal residue" evidence="2">
    <location>
        <position position="51"/>
    </location>
</feature>
<dbReference type="GO" id="GO:0070840">
    <property type="term" value="F:dynein complex binding"/>
    <property type="evidence" value="ECO:0007669"/>
    <property type="project" value="TreeGrafter"/>
</dbReference>
<accession>A0A5C2RVM4</accession>
<dbReference type="STRING" id="1328759.A0A5C2RVM4"/>
<keyword evidence="3" id="KW-1185">Reference proteome</keyword>
<reference evidence="2" key="1">
    <citation type="journal article" date="2018" name="Genome Biol. Evol.">
        <title>Genomics and development of Lentinus tigrinus, a white-rot wood-decaying mushroom with dimorphic fruiting bodies.</title>
        <authorList>
            <person name="Wu B."/>
            <person name="Xu Z."/>
            <person name="Knudson A."/>
            <person name="Carlson A."/>
            <person name="Chen N."/>
            <person name="Kovaka S."/>
            <person name="LaButti K."/>
            <person name="Lipzen A."/>
            <person name="Pennachio C."/>
            <person name="Riley R."/>
            <person name="Schakwitz W."/>
            <person name="Umezawa K."/>
            <person name="Ohm R.A."/>
            <person name="Grigoriev I.V."/>
            <person name="Nagy L.G."/>
            <person name="Gibbons J."/>
            <person name="Hibbett D."/>
        </authorList>
    </citation>
    <scope>NUCLEOTIDE SEQUENCE [LARGE SCALE GENOMIC DNA]</scope>
    <source>
        <strain evidence="2">ALCF2SS1-6</strain>
    </source>
</reference>